<dbReference type="PANTHER" id="PTHR30026:SF22">
    <property type="entry name" value="OUTER MEMBRANE EFFLUX PROTEIN"/>
    <property type="match status" value="1"/>
</dbReference>
<comment type="similarity">
    <text evidence="2">Belongs to the outer membrane factor (OMF) (TC 1.B.17) family.</text>
</comment>
<feature type="compositionally biased region" description="Basic and acidic residues" evidence="8">
    <location>
        <begin position="92"/>
        <end position="135"/>
    </location>
</feature>
<accession>A0A366DV19</accession>
<evidence type="ECO:0000313" key="10">
    <source>
        <dbReference type="Proteomes" id="UP000252893"/>
    </source>
</evidence>
<dbReference type="GO" id="GO:0015562">
    <property type="term" value="F:efflux transmembrane transporter activity"/>
    <property type="evidence" value="ECO:0007669"/>
    <property type="project" value="InterPro"/>
</dbReference>
<reference evidence="9 10" key="1">
    <citation type="submission" date="2018-06" db="EMBL/GenBank/DDBJ databases">
        <title>Genomic Encyclopedia of Type Strains, Phase IV (KMG-IV): sequencing the most valuable type-strain genomes for metagenomic binning, comparative biology and taxonomic classification.</title>
        <authorList>
            <person name="Goeker M."/>
        </authorList>
    </citation>
    <scope>NUCLEOTIDE SEQUENCE [LARGE SCALE GENOMIC DNA]</scope>
    <source>
        <strain evidence="9 10">DSM 25619</strain>
    </source>
</reference>
<evidence type="ECO:0000256" key="7">
    <source>
        <dbReference type="ARBA" id="ARBA00023237"/>
    </source>
</evidence>
<evidence type="ECO:0000256" key="8">
    <source>
        <dbReference type="SAM" id="MobiDB-lite"/>
    </source>
</evidence>
<gene>
    <name evidence="9" type="ORF">DFR47_10554</name>
</gene>
<evidence type="ECO:0000256" key="6">
    <source>
        <dbReference type="ARBA" id="ARBA00023136"/>
    </source>
</evidence>
<dbReference type="PANTHER" id="PTHR30026">
    <property type="entry name" value="OUTER MEMBRANE PROTEIN TOLC"/>
    <property type="match status" value="1"/>
</dbReference>
<dbReference type="GO" id="GO:0009279">
    <property type="term" value="C:cell outer membrane"/>
    <property type="evidence" value="ECO:0007669"/>
    <property type="project" value="UniProtKB-SubCell"/>
</dbReference>
<feature type="region of interest" description="Disordered" evidence="8">
    <location>
        <begin position="87"/>
        <end position="135"/>
    </location>
</feature>
<keyword evidence="6" id="KW-0472">Membrane</keyword>
<dbReference type="InterPro" id="IPR003423">
    <property type="entry name" value="OMP_efflux"/>
</dbReference>
<dbReference type="OrthoDB" id="9814637at2"/>
<comment type="caution">
    <text evidence="9">The sequence shown here is derived from an EMBL/GenBank/DDBJ whole genome shotgun (WGS) entry which is preliminary data.</text>
</comment>
<dbReference type="Proteomes" id="UP000252893">
    <property type="component" value="Unassembled WGS sequence"/>
</dbReference>
<dbReference type="EMBL" id="QNRH01000005">
    <property type="protein sequence ID" value="RBO93339.1"/>
    <property type="molecule type" value="Genomic_DNA"/>
</dbReference>
<dbReference type="Gene3D" id="1.20.1600.10">
    <property type="entry name" value="Outer membrane efflux proteins (OEP)"/>
    <property type="match status" value="1"/>
</dbReference>
<keyword evidence="7" id="KW-0998">Cell outer membrane</keyword>
<keyword evidence="5" id="KW-0812">Transmembrane</keyword>
<keyword evidence="10" id="KW-1185">Reference proteome</keyword>
<dbReference type="GO" id="GO:0015288">
    <property type="term" value="F:porin activity"/>
    <property type="evidence" value="ECO:0007669"/>
    <property type="project" value="TreeGrafter"/>
</dbReference>
<evidence type="ECO:0000256" key="4">
    <source>
        <dbReference type="ARBA" id="ARBA00022452"/>
    </source>
</evidence>
<organism evidence="9 10">
    <name type="scientific">Pseudochrobactrum asaccharolyticum</name>
    <dbReference type="NCBI Taxonomy" id="354351"/>
    <lineage>
        <taxon>Bacteria</taxon>
        <taxon>Pseudomonadati</taxon>
        <taxon>Pseudomonadota</taxon>
        <taxon>Alphaproteobacteria</taxon>
        <taxon>Hyphomicrobiales</taxon>
        <taxon>Brucellaceae</taxon>
        <taxon>Pseudochrobactrum</taxon>
    </lineage>
</organism>
<evidence type="ECO:0000256" key="5">
    <source>
        <dbReference type="ARBA" id="ARBA00022692"/>
    </source>
</evidence>
<protein>
    <submittedName>
        <fullName evidence="9">TolC family type I secretion outer membrane protein</fullName>
    </submittedName>
</protein>
<evidence type="ECO:0000256" key="2">
    <source>
        <dbReference type="ARBA" id="ARBA00007613"/>
    </source>
</evidence>
<name>A0A366DV19_9HYPH</name>
<evidence type="ECO:0000256" key="3">
    <source>
        <dbReference type="ARBA" id="ARBA00022448"/>
    </source>
</evidence>
<dbReference type="Pfam" id="PF02321">
    <property type="entry name" value="OEP"/>
    <property type="match status" value="2"/>
</dbReference>
<dbReference type="InterPro" id="IPR051906">
    <property type="entry name" value="TolC-like"/>
</dbReference>
<dbReference type="SUPFAM" id="SSF56954">
    <property type="entry name" value="Outer membrane efflux proteins (OEP)"/>
    <property type="match status" value="1"/>
</dbReference>
<dbReference type="AlphaFoldDB" id="A0A366DV19"/>
<dbReference type="RefSeq" id="WP_147245573.1">
    <property type="nucleotide sequence ID" value="NZ_JBHEEG010000006.1"/>
</dbReference>
<keyword evidence="3" id="KW-0813">Transport</keyword>
<comment type="subcellular location">
    <subcellularLocation>
        <location evidence="1">Cell outer membrane</location>
    </subcellularLocation>
</comment>
<evidence type="ECO:0000256" key="1">
    <source>
        <dbReference type="ARBA" id="ARBA00004442"/>
    </source>
</evidence>
<dbReference type="GO" id="GO:1990281">
    <property type="term" value="C:efflux pump complex"/>
    <property type="evidence" value="ECO:0007669"/>
    <property type="project" value="TreeGrafter"/>
</dbReference>
<sequence length="549" mass="59177">MQIPVSALGVLAFTLISGALLNESRATDMAAYQDWVLRGMLSEDYTPSAPAVRQVVAKPWQSFQKTAIATAAETSSFQMPSRSTTLAMLPEEDVKSAEKKPSDNKLAEKKPESAKPAEKNAEEKAAELASAEDKVPSDKATLLPLMPRRVIQPQKALSVGAAIQKAIGRHPDIVTAQSMEGREKANVLVAQSVQYPQISFGGGVGSSFKNDKASGTISNSVGLNAEQLVYDFGRSKNIIKAAKSSEVRARAEIDVTSERVAAEVAMAFVAAQRAQMLKESAEDSLASLQRMRDIIKLRSDSGVSDQADLVLANVRVDGAESDLIGATATEQAARSTLISLVGGSYQGLKVVDPLLESIDRSLKRSMLDRHPSIIAALQEVEATKYQLNAEKASYYPSVSVGGSYSYDPSKGDTSSNVMLSIKGNIYQGGATRARVTAANDNERAARYRVDSIRLTNSTLFDASVEDASGAASQKKVIEQQIKRAIDSRDLFFEQYQLGKRSLTDLLNSDAAIYGAINTKIEIEYRYRAAIIRKAQALGVLRSRLTGAQI</sequence>
<keyword evidence="4" id="KW-1134">Transmembrane beta strand</keyword>
<proteinExistence type="inferred from homology"/>
<evidence type="ECO:0000313" key="9">
    <source>
        <dbReference type="EMBL" id="RBO93339.1"/>
    </source>
</evidence>